<dbReference type="OrthoDB" id="482635at2"/>
<dbReference type="AlphaFoldDB" id="E0UHK7"/>
<keyword evidence="3" id="KW-1185">Reference proteome</keyword>
<feature type="region of interest" description="Disordered" evidence="1">
    <location>
        <begin position="171"/>
        <end position="190"/>
    </location>
</feature>
<dbReference type="STRING" id="497965.Cyan7822_0096"/>
<dbReference type="HOGENOM" id="CLU_054211_0_0_3"/>
<protein>
    <submittedName>
        <fullName evidence="2">Uncharacterized protein</fullName>
    </submittedName>
</protein>
<dbReference type="KEGG" id="cyj:Cyan7822_0096"/>
<dbReference type="eggNOG" id="ENOG5031IQT">
    <property type="taxonomic scope" value="Bacteria"/>
</dbReference>
<reference evidence="3" key="1">
    <citation type="journal article" date="2011" name="MBio">
        <title>Novel metabolic attributes of the genus Cyanothece, comprising a group of unicellular nitrogen-fixing Cyanobacteria.</title>
        <authorList>
            <person name="Bandyopadhyay A."/>
            <person name="Elvitigala T."/>
            <person name="Welsh E."/>
            <person name="Stockel J."/>
            <person name="Liberton M."/>
            <person name="Min H."/>
            <person name="Sherman L.A."/>
            <person name="Pakrasi H.B."/>
        </authorList>
    </citation>
    <scope>NUCLEOTIDE SEQUENCE [LARGE SCALE GENOMIC DNA]</scope>
    <source>
        <strain evidence="3">PCC 7822</strain>
    </source>
</reference>
<evidence type="ECO:0000313" key="3">
    <source>
        <dbReference type="Proteomes" id="UP000008206"/>
    </source>
</evidence>
<dbReference type="RefSeq" id="WP_013320258.1">
    <property type="nucleotide sequence ID" value="NC_014501.1"/>
</dbReference>
<name>E0UHK7_GLOV7</name>
<feature type="compositionally biased region" description="Polar residues" evidence="1">
    <location>
        <begin position="128"/>
        <end position="146"/>
    </location>
</feature>
<gene>
    <name evidence="2" type="ordered locus">Cyan7822_0096</name>
</gene>
<sequence length="315" mass="34152">MLNQFRTRYPKGCLISELLLIEHGKYIVKALVQVDGITLSTGLAASETLELAEDQARIRALAVLNLDSIPIEKEPEIITPQKGKEASLVTDLNSFESTKIEPTVPEPVQEVELPPIVEPLPPRKRSESSSNGGKKSPAKLTTVTENTDLLTPLATVSESSVVEANGLESLDNQSLSPKTASVEGVAKTSSKAITPPDELLSVTEESVNELSAPDLSPVVETALSLPEEEEMAVETPVTPEVSAASPPPVESKDNSAEPLDFSDIMARSNAQLKRLGWTTEKGRDYLLKTYGKKSRHLLNDEELLEFLNYLESLPS</sequence>
<feature type="compositionally biased region" description="Low complexity" evidence="1">
    <location>
        <begin position="100"/>
        <end position="115"/>
    </location>
</feature>
<accession>E0UHK7</accession>
<evidence type="ECO:0000256" key="1">
    <source>
        <dbReference type="SAM" id="MobiDB-lite"/>
    </source>
</evidence>
<feature type="region of interest" description="Disordered" evidence="1">
    <location>
        <begin position="226"/>
        <end position="256"/>
    </location>
</feature>
<organism evidence="2 3">
    <name type="scientific">Gloeothece verrucosa (strain PCC 7822)</name>
    <name type="common">Cyanothece sp. (strain PCC 7822)</name>
    <dbReference type="NCBI Taxonomy" id="497965"/>
    <lineage>
        <taxon>Bacteria</taxon>
        <taxon>Bacillati</taxon>
        <taxon>Cyanobacteriota</taxon>
        <taxon>Cyanophyceae</taxon>
        <taxon>Oscillatoriophycideae</taxon>
        <taxon>Chroococcales</taxon>
        <taxon>Aphanothecaceae</taxon>
        <taxon>Gloeothece</taxon>
        <taxon>Gloeothece verrucosa</taxon>
    </lineage>
</organism>
<dbReference type="EMBL" id="CP002198">
    <property type="protein sequence ID" value="ADN12148.1"/>
    <property type="molecule type" value="Genomic_DNA"/>
</dbReference>
<dbReference type="Proteomes" id="UP000008206">
    <property type="component" value="Chromosome"/>
</dbReference>
<proteinExistence type="predicted"/>
<evidence type="ECO:0000313" key="2">
    <source>
        <dbReference type="EMBL" id="ADN12148.1"/>
    </source>
</evidence>
<feature type="region of interest" description="Disordered" evidence="1">
    <location>
        <begin position="97"/>
        <end position="146"/>
    </location>
</feature>